<evidence type="ECO:0000313" key="2">
    <source>
        <dbReference type="EMBL" id="MBD2778609.1"/>
    </source>
</evidence>
<organism evidence="2 3">
    <name type="scientific">Iningainema tapete BLCC-T55</name>
    <dbReference type="NCBI Taxonomy" id="2748662"/>
    <lineage>
        <taxon>Bacteria</taxon>
        <taxon>Bacillati</taxon>
        <taxon>Cyanobacteriota</taxon>
        <taxon>Cyanophyceae</taxon>
        <taxon>Nostocales</taxon>
        <taxon>Scytonemataceae</taxon>
        <taxon>Iningainema tapete</taxon>
    </lineage>
</organism>
<dbReference type="Pfam" id="PF14690">
    <property type="entry name" value="Zn_ribbon_ISL3"/>
    <property type="match status" value="1"/>
</dbReference>
<evidence type="ECO:0000313" key="3">
    <source>
        <dbReference type="Proteomes" id="UP000629098"/>
    </source>
</evidence>
<gene>
    <name evidence="2" type="ORF">ICL16_42845</name>
</gene>
<reference evidence="2" key="1">
    <citation type="submission" date="2020-09" db="EMBL/GenBank/DDBJ databases">
        <title>Iningainema tapete sp. nov. (Scytonemataceae, Cyanobacteria) from greenhouses in central Florida (USA) produces two types of nodularin with biosynthetic potential for microcystin-LR and anabaenopeptins.</title>
        <authorList>
            <person name="Berthold D.E."/>
            <person name="Lefler F.W."/>
            <person name="Huang I.-S."/>
            <person name="Abdulla H."/>
            <person name="Zimba P.V."/>
            <person name="Laughinghouse H.D. IV."/>
        </authorList>
    </citation>
    <scope>NUCLEOTIDE SEQUENCE</scope>
    <source>
        <strain evidence="2">BLCCT55</strain>
    </source>
</reference>
<dbReference type="RefSeq" id="WP_190838509.1">
    <property type="nucleotide sequence ID" value="NZ_CAWPPI010000130.1"/>
</dbReference>
<sequence length="161" mass="19175">MNSHLTNLLDLPGVTVESWNSTENSVCFQLSILAKGINCPHCGNYTEELHQTRPIIVRDLPSSGKDVYLKLPRRQFYCRVCQSYVTERLQFIDLRRNYTQRYEESIFYQVNNSNIEYVSKHQHLDVEKVKNIFNHIAQKRKKQDFAQRNKEILWQGNRRKI</sequence>
<dbReference type="EMBL" id="JACXAE010000130">
    <property type="protein sequence ID" value="MBD2778609.1"/>
    <property type="molecule type" value="Genomic_DNA"/>
</dbReference>
<proteinExistence type="predicted"/>
<keyword evidence="3" id="KW-1185">Reference proteome</keyword>
<feature type="domain" description="Transposase IS204/IS1001/IS1096/IS1165 zinc-finger" evidence="1">
    <location>
        <begin position="37"/>
        <end position="81"/>
    </location>
</feature>
<dbReference type="InterPro" id="IPR029261">
    <property type="entry name" value="Transposase_Znf"/>
</dbReference>
<name>A0A8J6XU98_9CYAN</name>
<comment type="caution">
    <text evidence="2">The sequence shown here is derived from an EMBL/GenBank/DDBJ whole genome shotgun (WGS) entry which is preliminary data.</text>
</comment>
<protein>
    <submittedName>
        <fullName evidence="2">Transposase family protein</fullName>
    </submittedName>
</protein>
<accession>A0A8J6XU98</accession>
<evidence type="ECO:0000259" key="1">
    <source>
        <dbReference type="Pfam" id="PF14690"/>
    </source>
</evidence>
<dbReference type="Proteomes" id="UP000629098">
    <property type="component" value="Unassembled WGS sequence"/>
</dbReference>
<dbReference type="AlphaFoldDB" id="A0A8J6XU98"/>